<evidence type="ECO:0000259" key="10">
    <source>
        <dbReference type="PROSITE" id="PS50885"/>
    </source>
</evidence>
<organism evidence="11 12">
    <name type="scientific">Nocardioides perillae</name>
    <dbReference type="NCBI Taxonomy" id="1119534"/>
    <lineage>
        <taxon>Bacteria</taxon>
        <taxon>Bacillati</taxon>
        <taxon>Actinomycetota</taxon>
        <taxon>Actinomycetes</taxon>
        <taxon>Propionibacteriales</taxon>
        <taxon>Nocardioidaceae</taxon>
        <taxon>Nocardioides</taxon>
    </lineage>
</organism>
<evidence type="ECO:0000256" key="3">
    <source>
        <dbReference type="ARBA" id="ARBA00023224"/>
    </source>
</evidence>
<evidence type="ECO:0000259" key="9">
    <source>
        <dbReference type="PROSITE" id="PS50111"/>
    </source>
</evidence>
<dbReference type="InterPro" id="IPR004090">
    <property type="entry name" value="Chemotax_Me-accpt_rcpt"/>
</dbReference>
<keyword evidence="6" id="KW-0175">Coiled coil</keyword>
<name>A0A7Y9RSP1_9ACTN</name>
<sequence length="565" mass="57942">MTGAAGTSTSTTGHTTGHTTYGAQRGAAARLRRLRIGRRLTAAFLACGLFVVSGAWLGLSAQAEGAEKQVEIDRAVEAGQIADDLLININDITGWQGLYLADVPAFGVEAATADDGYNRAGYLASKEAIRELFRTVDRSGLTAEEQELLTSTEANFEQLFAEDDVIMGLLAERGLEAFPEIMRNVNGGPAGEAWSATYDDMTALATSVEERIAELRDERAAMAAAGYTRVFVSLGLAVLAAVAVVVVVTRSITRPLQRSVAVLEAVAEGDLAQRLDDPAADEIGQLGRALDAALGNLGDALGQVVGTAGALGEASAQLAGVSEEMSASAEASSRQVDLVASGTGVVTGSVQTVAAGTEQMSASIREIAQQATGAAQVANRAVAVAGSATEAVAKLGDSSTAVGDVVKAITSIAEQTNLLALNATIEAARAGEAGKGFAVVATEVKDLAQETARATEDIGRRIETIQADTGAAVAAIAEITEIIARIDESQTTIASAVEEQTATTNEMSRSAQEAASGSTEIAGTVAAMADTAGRTLEAASSTSRTAADFARIAGEVRASVSRFRW</sequence>
<dbReference type="GO" id="GO:0016020">
    <property type="term" value="C:membrane"/>
    <property type="evidence" value="ECO:0007669"/>
    <property type="project" value="InterPro"/>
</dbReference>
<dbReference type="InterPro" id="IPR003660">
    <property type="entry name" value="HAMP_dom"/>
</dbReference>
<evidence type="ECO:0000313" key="11">
    <source>
        <dbReference type="EMBL" id="NYG54634.1"/>
    </source>
</evidence>
<dbReference type="PROSITE" id="PS50885">
    <property type="entry name" value="HAMP"/>
    <property type="match status" value="1"/>
</dbReference>
<evidence type="ECO:0000256" key="5">
    <source>
        <dbReference type="PROSITE-ProRule" id="PRU00284"/>
    </source>
</evidence>
<dbReference type="GO" id="GO:0006935">
    <property type="term" value="P:chemotaxis"/>
    <property type="evidence" value="ECO:0007669"/>
    <property type="project" value="InterPro"/>
</dbReference>
<dbReference type="PRINTS" id="PR00260">
    <property type="entry name" value="CHEMTRNSDUCR"/>
</dbReference>
<evidence type="ECO:0000256" key="7">
    <source>
        <dbReference type="SAM" id="MobiDB-lite"/>
    </source>
</evidence>
<keyword evidence="2 8" id="KW-1133">Transmembrane helix</keyword>
<dbReference type="Pfam" id="PF00015">
    <property type="entry name" value="MCPsignal"/>
    <property type="match status" value="1"/>
</dbReference>
<comment type="caution">
    <text evidence="11">The sequence shown here is derived from an EMBL/GenBank/DDBJ whole genome shotgun (WGS) entry which is preliminary data.</text>
</comment>
<feature type="transmembrane region" description="Helical" evidence="8">
    <location>
        <begin position="40"/>
        <end position="59"/>
    </location>
</feature>
<evidence type="ECO:0000256" key="1">
    <source>
        <dbReference type="ARBA" id="ARBA00022692"/>
    </source>
</evidence>
<dbReference type="PANTHER" id="PTHR32089:SF112">
    <property type="entry name" value="LYSOZYME-LIKE PROTEIN-RELATED"/>
    <property type="match status" value="1"/>
</dbReference>
<feature type="coiled-coil region" evidence="6">
    <location>
        <begin position="198"/>
        <end position="225"/>
    </location>
</feature>
<keyword evidence="1 8" id="KW-0812">Transmembrane</keyword>
<keyword evidence="8" id="KW-0472">Membrane</keyword>
<feature type="domain" description="Methyl-accepting transducer" evidence="9">
    <location>
        <begin position="307"/>
        <end position="543"/>
    </location>
</feature>
<dbReference type="GO" id="GO:0004888">
    <property type="term" value="F:transmembrane signaling receptor activity"/>
    <property type="evidence" value="ECO:0007669"/>
    <property type="project" value="InterPro"/>
</dbReference>
<dbReference type="SMART" id="SM00304">
    <property type="entry name" value="HAMP"/>
    <property type="match status" value="1"/>
</dbReference>
<dbReference type="RefSeq" id="WP_343049096.1">
    <property type="nucleotide sequence ID" value="NZ_JACCAC010000001.1"/>
</dbReference>
<gene>
    <name evidence="11" type="ORF">BJ989_000938</name>
</gene>
<dbReference type="SMART" id="SM00283">
    <property type="entry name" value="MA"/>
    <property type="match status" value="1"/>
</dbReference>
<dbReference type="PANTHER" id="PTHR32089">
    <property type="entry name" value="METHYL-ACCEPTING CHEMOTAXIS PROTEIN MCPB"/>
    <property type="match status" value="1"/>
</dbReference>
<comment type="similarity">
    <text evidence="4">Belongs to the methyl-accepting chemotaxis (MCP) protein family.</text>
</comment>
<evidence type="ECO:0000313" key="12">
    <source>
        <dbReference type="Proteomes" id="UP000544110"/>
    </source>
</evidence>
<dbReference type="Proteomes" id="UP000544110">
    <property type="component" value="Unassembled WGS sequence"/>
</dbReference>
<dbReference type="InterPro" id="IPR004089">
    <property type="entry name" value="MCPsignal_dom"/>
</dbReference>
<evidence type="ECO:0000256" key="8">
    <source>
        <dbReference type="SAM" id="Phobius"/>
    </source>
</evidence>
<evidence type="ECO:0000256" key="4">
    <source>
        <dbReference type="ARBA" id="ARBA00029447"/>
    </source>
</evidence>
<dbReference type="GO" id="GO:0007165">
    <property type="term" value="P:signal transduction"/>
    <property type="evidence" value="ECO:0007669"/>
    <property type="project" value="UniProtKB-KW"/>
</dbReference>
<feature type="transmembrane region" description="Helical" evidence="8">
    <location>
        <begin position="230"/>
        <end position="249"/>
    </location>
</feature>
<dbReference type="EMBL" id="JACCAC010000001">
    <property type="protein sequence ID" value="NYG54634.1"/>
    <property type="molecule type" value="Genomic_DNA"/>
</dbReference>
<dbReference type="SUPFAM" id="SSF58104">
    <property type="entry name" value="Methyl-accepting chemotaxis protein (MCP) signaling domain"/>
    <property type="match status" value="1"/>
</dbReference>
<keyword evidence="12" id="KW-1185">Reference proteome</keyword>
<evidence type="ECO:0000256" key="6">
    <source>
        <dbReference type="SAM" id="Coils"/>
    </source>
</evidence>
<feature type="region of interest" description="Disordered" evidence="7">
    <location>
        <begin position="1"/>
        <end position="24"/>
    </location>
</feature>
<evidence type="ECO:0000256" key="2">
    <source>
        <dbReference type="ARBA" id="ARBA00022989"/>
    </source>
</evidence>
<dbReference type="CDD" id="cd06225">
    <property type="entry name" value="HAMP"/>
    <property type="match status" value="1"/>
</dbReference>
<accession>A0A7Y9RSP1</accession>
<dbReference type="Pfam" id="PF00672">
    <property type="entry name" value="HAMP"/>
    <property type="match status" value="1"/>
</dbReference>
<proteinExistence type="inferred from homology"/>
<dbReference type="PROSITE" id="PS50111">
    <property type="entry name" value="CHEMOTAXIS_TRANSDUC_2"/>
    <property type="match status" value="1"/>
</dbReference>
<dbReference type="AlphaFoldDB" id="A0A7Y9RSP1"/>
<keyword evidence="3 5" id="KW-0807">Transducer</keyword>
<feature type="domain" description="HAMP" evidence="10">
    <location>
        <begin position="250"/>
        <end position="302"/>
    </location>
</feature>
<reference evidence="11 12" key="1">
    <citation type="submission" date="2020-07" db="EMBL/GenBank/DDBJ databases">
        <title>Sequencing the genomes of 1000 actinobacteria strains.</title>
        <authorList>
            <person name="Klenk H.-P."/>
        </authorList>
    </citation>
    <scope>NUCLEOTIDE SEQUENCE [LARGE SCALE GENOMIC DNA]</scope>
    <source>
        <strain evidence="11 12">DSM 24552</strain>
    </source>
</reference>
<protein>
    <submittedName>
        <fullName evidence="11">Methyl-accepting chemotaxis protein</fullName>
    </submittedName>
</protein>
<dbReference type="Gene3D" id="1.10.287.950">
    <property type="entry name" value="Methyl-accepting chemotaxis protein"/>
    <property type="match status" value="1"/>
</dbReference>